<keyword evidence="9" id="KW-1185">Reference proteome</keyword>
<protein>
    <recommendedName>
        <fullName evidence="6">Pseudouridine synthase</fullName>
        <ecNumber evidence="6">5.4.99.-</ecNumber>
    </recommendedName>
</protein>
<reference evidence="8 9" key="1">
    <citation type="submission" date="2017-11" db="EMBL/GenBank/DDBJ databases">
        <title>Genome sequence of Entomoplasma somnilux PYAN-1 (ATCC 49194).</title>
        <authorList>
            <person name="Lo W.-S."/>
            <person name="Gasparich G.E."/>
            <person name="Kuo C.-H."/>
        </authorList>
    </citation>
    <scope>NUCLEOTIDE SEQUENCE [LARGE SCALE GENOMIC DNA]</scope>
    <source>
        <strain evidence="8 9">PYAN-1</strain>
    </source>
</reference>
<evidence type="ECO:0000259" key="7">
    <source>
        <dbReference type="SMART" id="SM00363"/>
    </source>
</evidence>
<dbReference type="InterPro" id="IPR006225">
    <property type="entry name" value="PsdUridine_synth_RluC/D"/>
</dbReference>
<dbReference type="GO" id="GO:0000455">
    <property type="term" value="P:enzyme-directed rRNA pseudouridine synthesis"/>
    <property type="evidence" value="ECO:0007669"/>
    <property type="project" value="TreeGrafter"/>
</dbReference>
<comment type="catalytic activity">
    <reaction evidence="1 6">
        <text>a uridine in RNA = a pseudouridine in RNA</text>
        <dbReference type="Rhea" id="RHEA:48348"/>
        <dbReference type="Rhea" id="RHEA-COMP:12068"/>
        <dbReference type="Rhea" id="RHEA-COMP:12069"/>
        <dbReference type="ChEBI" id="CHEBI:65314"/>
        <dbReference type="ChEBI" id="CHEBI:65315"/>
    </reaction>
</comment>
<dbReference type="GO" id="GO:0120159">
    <property type="term" value="F:rRNA pseudouridine synthase activity"/>
    <property type="evidence" value="ECO:0007669"/>
    <property type="project" value="UniProtKB-ARBA"/>
</dbReference>
<dbReference type="Pfam" id="PF01479">
    <property type="entry name" value="S4"/>
    <property type="match status" value="1"/>
</dbReference>
<dbReference type="InterPro" id="IPR020103">
    <property type="entry name" value="PsdUridine_synth_cat_dom_sf"/>
</dbReference>
<proteinExistence type="inferred from homology"/>
<dbReference type="SMART" id="SM00363">
    <property type="entry name" value="S4"/>
    <property type="match status" value="1"/>
</dbReference>
<organism evidence="8 9">
    <name type="scientific">Williamsoniiplasma somnilux</name>
    <dbReference type="NCBI Taxonomy" id="215578"/>
    <lineage>
        <taxon>Bacteria</taxon>
        <taxon>Bacillati</taxon>
        <taxon>Mycoplasmatota</taxon>
        <taxon>Mollicutes</taxon>
        <taxon>Entomoplasmatales</taxon>
        <taxon>Williamsoniiplasma</taxon>
    </lineage>
</organism>
<dbReference type="Gene3D" id="3.30.2350.10">
    <property type="entry name" value="Pseudouridine synthase"/>
    <property type="match status" value="1"/>
</dbReference>
<dbReference type="RefSeq" id="WP_024863197.1">
    <property type="nucleotide sequence ID" value="NZ_CP024965.1"/>
</dbReference>
<accession>A0A2K8NY56</accession>
<evidence type="ECO:0000256" key="6">
    <source>
        <dbReference type="RuleBase" id="RU362028"/>
    </source>
</evidence>
<dbReference type="CDD" id="cd00165">
    <property type="entry name" value="S4"/>
    <property type="match status" value="1"/>
</dbReference>
<dbReference type="AlphaFoldDB" id="A0A2K8NY56"/>
<feature type="active site" evidence="4">
    <location>
        <position position="141"/>
    </location>
</feature>
<dbReference type="EMBL" id="CP024965">
    <property type="protein sequence ID" value="ATZ18674.1"/>
    <property type="molecule type" value="Genomic_DNA"/>
</dbReference>
<keyword evidence="3 6" id="KW-0413">Isomerase</keyword>
<dbReference type="NCBIfam" id="TIGR00005">
    <property type="entry name" value="rluA_subfam"/>
    <property type="match status" value="1"/>
</dbReference>
<dbReference type="InterPro" id="IPR036986">
    <property type="entry name" value="S4_RNA-bd_sf"/>
</dbReference>
<gene>
    <name evidence="8" type="primary">rluD</name>
    <name evidence="8" type="ORF">ESOMN_v1c02920</name>
</gene>
<dbReference type="Proteomes" id="UP000232230">
    <property type="component" value="Chromosome"/>
</dbReference>
<dbReference type="CDD" id="cd02869">
    <property type="entry name" value="PseudoU_synth_RluA_like"/>
    <property type="match status" value="1"/>
</dbReference>
<dbReference type="InterPro" id="IPR002942">
    <property type="entry name" value="S4_RNA-bd"/>
</dbReference>
<dbReference type="GO" id="GO:0003723">
    <property type="term" value="F:RNA binding"/>
    <property type="evidence" value="ECO:0007669"/>
    <property type="project" value="UniProtKB-KW"/>
</dbReference>
<name>A0A2K8NY56_9MOLU</name>
<keyword evidence="5" id="KW-0694">RNA-binding</keyword>
<dbReference type="PROSITE" id="PS01129">
    <property type="entry name" value="PSI_RLU"/>
    <property type="match status" value="1"/>
</dbReference>
<comment type="similarity">
    <text evidence="2 6">Belongs to the pseudouridine synthase RluA family.</text>
</comment>
<dbReference type="Pfam" id="PF00849">
    <property type="entry name" value="PseudoU_synth_2"/>
    <property type="match status" value="1"/>
</dbReference>
<feature type="domain" description="RNA-binding S4" evidence="7">
    <location>
        <begin position="14"/>
        <end position="82"/>
    </location>
</feature>
<dbReference type="SUPFAM" id="SSF55120">
    <property type="entry name" value="Pseudouridine synthase"/>
    <property type="match status" value="1"/>
</dbReference>
<comment type="function">
    <text evidence="6">Responsible for synthesis of pseudouridine from uracil.</text>
</comment>
<dbReference type="KEGG" id="esx:ESOMN_v1c02920"/>
<evidence type="ECO:0000256" key="2">
    <source>
        <dbReference type="ARBA" id="ARBA00010876"/>
    </source>
</evidence>
<dbReference type="InterPro" id="IPR050188">
    <property type="entry name" value="RluA_PseudoU_synthase"/>
</dbReference>
<evidence type="ECO:0000313" key="9">
    <source>
        <dbReference type="Proteomes" id="UP000232230"/>
    </source>
</evidence>
<evidence type="ECO:0000256" key="1">
    <source>
        <dbReference type="ARBA" id="ARBA00000073"/>
    </source>
</evidence>
<evidence type="ECO:0000256" key="4">
    <source>
        <dbReference type="PIRSR" id="PIRSR606225-1"/>
    </source>
</evidence>
<dbReference type="Gene3D" id="3.10.290.10">
    <property type="entry name" value="RNA-binding S4 domain"/>
    <property type="match status" value="1"/>
</dbReference>
<sequence length="309" mass="34970">MNEKSKFIAEKNSERLDKLLTELFKDNFDFSRSMIQKLIEQNLVTVNGEIAASQKMAIIVGDIIEVTIPEAKKTEITAEKIEFEIIYEDADILVINKPNDLVVHPGAGNRSGTLVNGLLDAIEDLSSIGGVERPGIVHRLDKQTTGLLIVAKNDKSHRVMSEMIANHEVYKEYIALVWGNIEPSKGIIDAPIGRHPNDRKKMVVTSKHSKSAKTNFEVIENFEYSNTALIKCNIETGRTHQIRVHFNFIKHPIVGDPTYGRINDKDTKFGQFLHASKLIFNHPITKERMEFEAPIPDEFNDKIKELRGK</sequence>
<evidence type="ECO:0000256" key="3">
    <source>
        <dbReference type="ARBA" id="ARBA00023235"/>
    </source>
</evidence>
<dbReference type="InterPro" id="IPR006224">
    <property type="entry name" value="PsdUridine_synth_RluA-like_CS"/>
</dbReference>
<dbReference type="PANTHER" id="PTHR21600">
    <property type="entry name" value="MITOCHONDRIAL RNA PSEUDOURIDINE SYNTHASE"/>
    <property type="match status" value="1"/>
</dbReference>
<dbReference type="EC" id="5.4.99.-" evidence="6"/>
<dbReference type="SUPFAM" id="SSF55174">
    <property type="entry name" value="Alpha-L RNA-binding motif"/>
    <property type="match status" value="1"/>
</dbReference>
<dbReference type="InterPro" id="IPR006145">
    <property type="entry name" value="PsdUridine_synth_RsuA/RluA"/>
</dbReference>
<evidence type="ECO:0000313" key="8">
    <source>
        <dbReference type="EMBL" id="ATZ18674.1"/>
    </source>
</evidence>
<dbReference type="PROSITE" id="PS50889">
    <property type="entry name" value="S4"/>
    <property type="match status" value="1"/>
</dbReference>
<dbReference type="PANTHER" id="PTHR21600:SF44">
    <property type="entry name" value="RIBOSOMAL LARGE SUBUNIT PSEUDOURIDINE SYNTHASE D"/>
    <property type="match status" value="1"/>
</dbReference>
<evidence type="ECO:0000256" key="5">
    <source>
        <dbReference type="PROSITE-ProRule" id="PRU00182"/>
    </source>
</evidence>